<keyword evidence="2" id="KW-1185">Reference proteome</keyword>
<dbReference type="EMBL" id="CP049934">
    <property type="protein sequence ID" value="QIM16135.1"/>
    <property type="molecule type" value="Genomic_DNA"/>
</dbReference>
<dbReference type="KEGG" id="lins:G7067_06395"/>
<name>A0A6G8FIE1_9MICO</name>
<proteinExistence type="predicted"/>
<gene>
    <name evidence="1" type="ORF">G7067_06395</name>
</gene>
<dbReference type="AlphaFoldDB" id="A0A6G8FIE1"/>
<sequence length="96" mass="10674">MEAISAVRIGEQISRGHAFDKHVIQRGEFPGVKTPEQFAKLIDDVVKNGEEVSPERGRSAFWKDGVVVILDPKSPEGGTAFRPIDGYNYFEELKGK</sequence>
<dbReference type="Proteomes" id="UP000501387">
    <property type="component" value="Chromosome"/>
</dbReference>
<organism evidence="1 2">
    <name type="scientific">Leucobacter insecticola</name>
    <dbReference type="NCBI Taxonomy" id="2714934"/>
    <lineage>
        <taxon>Bacteria</taxon>
        <taxon>Bacillati</taxon>
        <taxon>Actinomycetota</taxon>
        <taxon>Actinomycetes</taxon>
        <taxon>Micrococcales</taxon>
        <taxon>Microbacteriaceae</taxon>
        <taxon>Leucobacter</taxon>
    </lineage>
</organism>
<accession>A0A6G8FIE1</accession>
<protein>
    <submittedName>
        <fullName evidence="1">MAFB alternative</fullName>
    </submittedName>
</protein>
<evidence type="ECO:0000313" key="1">
    <source>
        <dbReference type="EMBL" id="QIM16135.1"/>
    </source>
</evidence>
<reference evidence="1 2" key="1">
    <citation type="submission" date="2020-03" db="EMBL/GenBank/DDBJ databases">
        <title>Leucobacter sp. nov., isolated from beetles.</title>
        <authorList>
            <person name="Hyun D.-W."/>
            <person name="Bae J.-W."/>
        </authorList>
    </citation>
    <scope>NUCLEOTIDE SEQUENCE [LARGE SCALE GENOMIC DNA]</scope>
    <source>
        <strain evidence="1 2">HDW9B</strain>
    </source>
</reference>
<dbReference type="RefSeq" id="WP_166322860.1">
    <property type="nucleotide sequence ID" value="NZ_CP049934.1"/>
</dbReference>
<evidence type="ECO:0000313" key="2">
    <source>
        <dbReference type="Proteomes" id="UP000501387"/>
    </source>
</evidence>